<reference evidence="1 2" key="1">
    <citation type="journal article" date="2008" name="Nature">
        <title>The Trichoplax genome and the nature of placozoans.</title>
        <authorList>
            <person name="Srivastava M."/>
            <person name="Begovic E."/>
            <person name="Chapman J."/>
            <person name="Putnam N.H."/>
            <person name="Hellsten U."/>
            <person name="Kawashima T."/>
            <person name="Kuo A."/>
            <person name="Mitros T."/>
            <person name="Salamov A."/>
            <person name="Carpenter M.L."/>
            <person name="Signorovitch A.Y."/>
            <person name="Moreno M.A."/>
            <person name="Kamm K."/>
            <person name="Grimwood J."/>
            <person name="Schmutz J."/>
            <person name="Shapiro H."/>
            <person name="Grigoriev I.V."/>
            <person name="Buss L.W."/>
            <person name="Schierwater B."/>
            <person name="Dellaporta S.L."/>
            <person name="Rokhsar D.S."/>
        </authorList>
    </citation>
    <scope>NUCLEOTIDE SEQUENCE [LARGE SCALE GENOMIC DNA]</scope>
    <source>
        <strain evidence="1 2">Grell-BS-1999</strain>
    </source>
</reference>
<gene>
    <name evidence="1" type="ORF">TRIADDRAFT_54023</name>
</gene>
<dbReference type="AlphaFoldDB" id="B3RQW6"/>
<proteinExistence type="predicted"/>
<protein>
    <submittedName>
        <fullName evidence="1">Uncharacterized protein</fullName>
    </submittedName>
</protein>
<organism evidence="1 2">
    <name type="scientific">Trichoplax adhaerens</name>
    <name type="common">Trichoplax reptans</name>
    <dbReference type="NCBI Taxonomy" id="10228"/>
    <lineage>
        <taxon>Eukaryota</taxon>
        <taxon>Metazoa</taxon>
        <taxon>Placozoa</taxon>
        <taxon>Uniplacotomia</taxon>
        <taxon>Trichoplacea</taxon>
        <taxon>Trichoplacidae</taxon>
        <taxon>Trichoplax</taxon>
    </lineage>
</organism>
<dbReference type="InParanoid" id="B3RQW6"/>
<dbReference type="KEGG" id="tad:TRIADDRAFT_54023"/>
<dbReference type="GeneID" id="6751986"/>
<evidence type="ECO:0000313" key="1">
    <source>
        <dbReference type="EMBL" id="EDV26777.1"/>
    </source>
</evidence>
<sequence length="111" mass="12793">MTQLYLGNLRSEFTIPQHDDTRRNQLNQALRDSTMKKDINFVDFGDTIHLRSPLTNTDDTHGTDEFGELVKDASNQQTILNRKIIKLHLVFSRKNFAFVHGGFTGSKHYTI</sequence>
<dbReference type="HOGENOM" id="CLU_2161578_0_0_1"/>
<accession>B3RQW6</accession>
<dbReference type="CTD" id="6751986"/>
<dbReference type="RefSeq" id="XP_002110773.1">
    <property type="nucleotide sequence ID" value="XM_002110737.1"/>
</dbReference>
<evidence type="ECO:0000313" key="2">
    <source>
        <dbReference type="Proteomes" id="UP000009022"/>
    </source>
</evidence>
<dbReference type="EMBL" id="DS985243">
    <property type="protein sequence ID" value="EDV26777.1"/>
    <property type="molecule type" value="Genomic_DNA"/>
</dbReference>
<dbReference type="Proteomes" id="UP000009022">
    <property type="component" value="Unassembled WGS sequence"/>
</dbReference>
<name>B3RQW6_TRIAD</name>
<keyword evidence="2" id="KW-1185">Reference proteome</keyword>